<keyword evidence="4" id="KW-0675">Receptor</keyword>
<feature type="transmembrane region" description="Helical" evidence="2">
    <location>
        <begin position="6"/>
        <end position="30"/>
    </location>
</feature>
<dbReference type="Gene3D" id="3.30.200.20">
    <property type="entry name" value="Phosphorylase Kinase, domain 1"/>
    <property type="match status" value="1"/>
</dbReference>
<keyword evidence="1" id="KW-0067">ATP-binding</keyword>
<dbReference type="InterPro" id="IPR001245">
    <property type="entry name" value="Ser-Thr/Tyr_kinase_cat_dom"/>
</dbReference>
<dbReference type="EMBL" id="JAAIUW010000004">
    <property type="protein sequence ID" value="KAF7836596.1"/>
    <property type="molecule type" value="Genomic_DNA"/>
</dbReference>
<organism evidence="4 5">
    <name type="scientific">Senna tora</name>
    <dbReference type="NCBI Taxonomy" id="362788"/>
    <lineage>
        <taxon>Eukaryota</taxon>
        <taxon>Viridiplantae</taxon>
        <taxon>Streptophyta</taxon>
        <taxon>Embryophyta</taxon>
        <taxon>Tracheophyta</taxon>
        <taxon>Spermatophyta</taxon>
        <taxon>Magnoliopsida</taxon>
        <taxon>eudicotyledons</taxon>
        <taxon>Gunneridae</taxon>
        <taxon>Pentapetalae</taxon>
        <taxon>rosids</taxon>
        <taxon>fabids</taxon>
        <taxon>Fabales</taxon>
        <taxon>Fabaceae</taxon>
        <taxon>Caesalpinioideae</taxon>
        <taxon>Cassia clade</taxon>
        <taxon>Senna</taxon>
    </lineage>
</organism>
<reference evidence="4" key="1">
    <citation type="submission" date="2020-09" db="EMBL/GenBank/DDBJ databases">
        <title>Genome-Enabled Discovery of Anthraquinone Biosynthesis in Senna tora.</title>
        <authorList>
            <person name="Kang S.-H."/>
            <person name="Pandey R.P."/>
            <person name="Lee C.-M."/>
            <person name="Sim J.-S."/>
            <person name="Jeong J.-T."/>
            <person name="Choi B.-S."/>
            <person name="Jung M."/>
            <person name="Ginzburg D."/>
            <person name="Zhao K."/>
            <person name="Won S.Y."/>
            <person name="Oh T.-J."/>
            <person name="Yu Y."/>
            <person name="Kim N.-H."/>
            <person name="Lee O.R."/>
            <person name="Lee T.-H."/>
            <person name="Bashyal P."/>
            <person name="Kim T.-S."/>
            <person name="Lee W.-H."/>
            <person name="Kawkins C."/>
            <person name="Kim C.-K."/>
            <person name="Kim J.S."/>
            <person name="Ahn B.O."/>
            <person name="Rhee S.Y."/>
            <person name="Sohng J.K."/>
        </authorList>
    </citation>
    <scope>NUCLEOTIDE SEQUENCE</scope>
    <source>
        <tissue evidence="4">Leaf</tissue>
    </source>
</reference>
<evidence type="ECO:0000256" key="1">
    <source>
        <dbReference type="PROSITE-ProRule" id="PRU10141"/>
    </source>
</evidence>
<protein>
    <submittedName>
        <fullName evidence="4">Receptor-like serine/threonine-protein kinase</fullName>
    </submittedName>
</protein>
<keyword evidence="4" id="KW-0418">Kinase</keyword>
<dbReference type="PANTHER" id="PTHR48055">
    <property type="entry name" value="LEUCINE-RICH REPEAT RECEPTOR PROTEIN KINASE EMS1"/>
    <property type="match status" value="1"/>
</dbReference>
<keyword evidence="1" id="KW-0547">Nucleotide-binding</keyword>
<dbReference type="PROSITE" id="PS50011">
    <property type="entry name" value="PROTEIN_KINASE_DOM"/>
    <property type="match status" value="1"/>
</dbReference>
<keyword evidence="2" id="KW-0812">Transmembrane</keyword>
<dbReference type="Pfam" id="PF07714">
    <property type="entry name" value="PK_Tyr_Ser-Thr"/>
    <property type="match status" value="1"/>
</dbReference>
<feature type="binding site" evidence="1">
    <location>
        <position position="96"/>
    </location>
    <ligand>
        <name>ATP</name>
        <dbReference type="ChEBI" id="CHEBI:30616"/>
    </ligand>
</feature>
<dbReference type="SUPFAM" id="SSF56112">
    <property type="entry name" value="Protein kinase-like (PK-like)"/>
    <property type="match status" value="2"/>
</dbReference>
<dbReference type="GO" id="GO:0005886">
    <property type="term" value="C:plasma membrane"/>
    <property type="evidence" value="ECO:0007669"/>
    <property type="project" value="TreeGrafter"/>
</dbReference>
<evidence type="ECO:0000256" key="2">
    <source>
        <dbReference type="SAM" id="Phobius"/>
    </source>
</evidence>
<dbReference type="InterPro" id="IPR051564">
    <property type="entry name" value="LRR_receptor-like_kinase"/>
</dbReference>
<dbReference type="OrthoDB" id="4062651at2759"/>
<name>A0A835CCF4_9FABA</name>
<dbReference type="AlphaFoldDB" id="A0A835CCF4"/>
<sequence length="190" mass="21757">MSKSLILAFYITISFIAFVISKILISFLLYKRWKRKHMIYHQDHSDGMVGTVLQSLTSDIVLKKTLKLNKMDVIGCGGYGTVYKLRIDEFKAFAVKRLNRGSAERERGFEREVEAMADIKHRNIVKAVVREKKEELVLDNRLGTCPMQEVNNVFNIAMMCLESDPLKRPTMAEVVTLLEQTKPDKLVTAS</sequence>
<feature type="domain" description="Protein kinase" evidence="3">
    <location>
        <begin position="68"/>
        <end position="190"/>
    </location>
</feature>
<accession>A0A835CCF4</accession>
<dbReference type="GO" id="GO:0005524">
    <property type="term" value="F:ATP binding"/>
    <property type="evidence" value="ECO:0007669"/>
    <property type="project" value="UniProtKB-UniRule"/>
</dbReference>
<dbReference type="GO" id="GO:0004672">
    <property type="term" value="F:protein kinase activity"/>
    <property type="evidence" value="ECO:0007669"/>
    <property type="project" value="InterPro"/>
</dbReference>
<keyword evidence="5" id="KW-1185">Reference proteome</keyword>
<dbReference type="InterPro" id="IPR000719">
    <property type="entry name" value="Prot_kinase_dom"/>
</dbReference>
<keyword evidence="2" id="KW-0472">Membrane</keyword>
<gene>
    <name evidence="4" type="ORF">G2W53_011455</name>
</gene>
<dbReference type="Proteomes" id="UP000634136">
    <property type="component" value="Unassembled WGS sequence"/>
</dbReference>
<keyword evidence="4" id="KW-0808">Transferase</keyword>
<comment type="caution">
    <text evidence="4">The sequence shown here is derived from an EMBL/GenBank/DDBJ whole genome shotgun (WGS) entry which is preliminary data.</text>
</comment>
<evidence type="ECO:0000313" key="4">
    <source>
        <dbReference type="EMBL" id="KAF7836596.1"/>
    </source>
</evidence>
<dbReference type="InterPro" id="IPR011009">
    <property type="entry name" value="Kinase-like_dom_sf"/>
</dbReference>
<evidence type="ECO:0000259" key="3">
    <source>
        <dbReference type="PROSITE" id="PS50011"/>
    </source>
</evidence>
<evidence type="ECO:0000313" key="5">
    <source>
        <dbReference type="Proteomes" id="UP000634136"/>
    </source>
</evidence>
<dbReference type="InterPro" id="IPR017441">
    <property type="entry name" value="Protein_kinase_ATP_BS"/>
</dbReference>
<keyword evidence="2" id="KW-1133">Transmembrane helix</keyword>
<proteinExistence type="predicted"/>
<dbReference type="PANTHER" id="PTHR48055:SF27">
    <property type="entry name" value="LRR RECEPTOR-LIKE SERINE_THREONINE-PROTEIN KINASE FEI 2"/>
    <property type="match status" value="1"/>
</dbReference>
<dbReference type="PROSITE" id="PS00107">
    <property type="entry name" value="PROTEIN_KINASE_ATP"/>
    <property type="match status" value="1"/>
</dbReference>